<comment type="caution">
    <text evidence="1">The sequence shown here is derived from an EMBL/GenBank/DDBJ whole genome shotgun (WGS) entry which is preliminary data.</text>
</comment>
<dbReference type="InterPro" id="IPR014825">
    <property type="entry name" value="DNA_alkylation"/>
</dbReference>
<sequence length="230" mass="27586">MNAYTKQIVATFKEYENKELAGPMEAYMRDQFPFLGIKTPERKAIFKDFLNQYSTPELEDLQVIVKELWDQPEREFQYIALALLENQFKHLDTSYLPLVEDLIIEKSWWDTIDAIASNFVGKLLLKYPDQIEPYTRKWIMDENMWLNRTAILYQLSYKAKTDEERLFEYILLHKESDEFFIQKAIGWALREYSKTAPDSVVKFIEKEKLKPLSKREGLKYLKKKEKERVQ</sequence>
<evidence type="ECO:0000313" key="1">
    <source>
        <dbReference type="EMBL" id="MBM7585158.1"/>
    </source>
</evidence>
<reference evidence="1 2" key="1">
    <citation type="submission" date="2021-01" db="EMBL/GenBank/DDBJ databases">
        <title>Genomic Encyclopedia of Type Strains, Phase IV (KMG-IV): sequencing the most valuable type-strain genomes for metagenomic binning, comparative biology and taxonomic classification.</title>
        <authorList>
            <person name="Goeker M."/>
        </authorList>
    </citation>
    <scope>NUCLEOTIDE SEQUENCE [LARGE SCALE GENOMIC DNA]</scope>
    <source>
        <strain evidence="1 2">DSM 24834</strain>
    </source>
</reference>
<evidence type="ECO:0000313" key="2">
    <source>
        <dbReference type="Proteomes" id="UP001646157"/>
    </source>
</evidence>
<gene>
    <name evidence="1" type="ORF">JOC86_001700</name>
</gene>
<dbReference type="Proteomes" id="UP001646157">
    <property type="component" value="Unassembled WGS sequence"/>
</dbReference>
<organism evidence="1 2">
    <name type="scientific">Rossellomorea pakistanensis</name>
    <dbReference type="NCBI Taxonomy" id="992288"/>
    <lineage>
        <taxon>Bacteria</taxon>
        <taxon>Bacillati</taxon>
        <taxon>Bacillota</taxon>
        <taxon>Bacilli</taxon>
        <taxon>Bacillales</taxon>
        <taxon>Bacillaceae</taxon>
        <taxon>Rossellomorea</taxon>
    </lineage>
</organism>
<dbReference type="Pfam" id="PF08713">
    <property type="entry name" value="DNA_alkylation"/>
    <property type="match status" value="1"/>
</dbReference>
<accession>A0ABS2NBE1</accession>
<dbReference type="CDD" id="cd07064">
    <property type="entry name" value="AlkD_like_1"/>
    <property type="match status" value="1"/>
</dbReference>
<keyword evidence="2" id="KW-1185">Reference proteome</keyword>
<dbReference type="PANTHER" id="PTHR34070:SF1">
    <property type="entry name" value="DNA ALKYLATION REPAIR PROTEIN"/>
    <property type="match status" value="1"/>
</dbReference>
<proteinExistence type="predicted"/>
<dbReference type="Gene3D" id="1.25.40.290">
    <property type="entry name" value="ARM repeat domains"/>
    <property type="match status" value="1"/>
</dbReference>
<dbReference type="SUPFAM" id="SSF48371">
    <property type="entry name" value="ARM repeat"/>
    <property type="match status" value="1"/>
</dbReference>
<name>A0ABS2NBE1_9BACI</name>
<dbReference type="InterPro" id="IPR016024">
    <property type="entry name" value="ARM-type_fold"/>
</dbReference>
<dbReference type="RefSeq" id="WP_205170493.1">
    <property type="nucleotide sequence ID" value="NZ_JAFBDZ010000002.1"/>
</dbReference>
<dbReference type="PANTHER" id="PTHR34070">
    <property type="entry name" value="ARMADILLO-TYPE FOLD"/>
    <property type="match status" value="1"/>
</dbReference>
<dbReference type="Gene3D" id="1.20.1660.10">
    <property type="entry name" value="Hypothetical protein (EF3068)"/>
    <property type="match status" value="1"/>
</dbReference>
<protein>
    <submittedName>
        <fullName evidence="1">3-methyladenine DNA glycosylase AlkD</fullName>
    </submittedName>
</protein>
<dbReference type="EMBL" id="JAFBDZ010000002">
    <property type="protein sequence ID" value="MBM7585158.1"/>
    <property type="molecule type" value="Genomic_DNA"/>
</dbReference>